<dbReference type="EMBL" id="MN738981">
    <property type="protein sequence ID" value="QHT33965.1"/>
    <property type="molecule type" value="Genomic_DNA"/>
</dbReference>
<sequence>MSRNSRFNNFDKFQPVEQMNPTVRAQQYAFNGRIFIPPQTDKFIVDEKIVGDNNVLNAEYQYRNQGGLIQMEKNEISRPYDLYSDSNKQQDTDVKLISNIVVPNALSRTYFSNDNVERIQTQIVNEVYRQSQKSISKQSYQELQIIMKSMYLQYSRNLPTDIESQVKVLNKYVIDECVRIIIPNVTQYNKYIEDITSPIPIMPRSQNVSIKGSKYGDFSSLIPSTMNTM</sequence>
<dbReference type="Pfam" id="PF19065">
    <property type="entry name" value="P8_CR"/>
    <property type="match status" value="1"/>
</dbReference>
<dbReference type="AlphaFoldDB" id="A0A6C0F3W2"/>
<organism evidence="2">
    <name type="scientific">viral metagenome</name>
    <dbReference type="NCBI Taxonomy" id="1070528"/>
    <lineage>
        <taxon>unclassified sequences</taxon>
        <taxon>metagenomes</taxon>
        <taxon>organismal metagenomes</taxon>
    </lineage>
</organism>
<dbReference type="InterPro" id="IPR043916">
    <property type="entry name" value="P8_CR"/>
</dbReference>
<feature type="domain" description="Minor capsid protein P8 central region" evidence="1">
    <location>
        <begin position="102"/>
        <end position="214"/>
    </location>
</feature>
<accession>A0A6C0F3W2</accession>
<proteinExistence type="predicted"/>
<evidence type="ECO:0000313" key="2">
    <source>
        <dbReference type="EMBL" id="QHT33965.1"/>
    </source>
</evidence>
<evidence type="ECO:0000259" key="1">
    <source>
        <dbReference type="Pfam" id="PF19065"/>
    </source>
</evidence>
<reference evidence="2" key="1">
    <citation type="journal article" date="2020" name="Nature">
        <title>Giant virus diversity and host interactions through global metagenomics.</title>
        <authorList>
            <person name="Schulz F."/>
            <person name="Roux S."/>
            <person name="Paez-Espino D."/>
            <person name="Jungbluth S."/>
            <person name="Walsh D.A."/>
            <person name="Denef V.J."/>
            <person name="McMahon K.D."/>
            <person name="Konstantinidis K.T."/>
            <person name="Eloe-Fadrosh E.A."/>
            <person name="Kyrpides N.C."/>
            <person name="Woyke T."/>
        </authorList>
    </citation>
    <scope>NUCLEOTIDE SEQUENCE</scope>
    <source>
        <strain evidence="2">GVMAG-M-3300009161-52</strain>
    </source>
</reference>
<name>A0A6C0F3W2_9ZZZZ</name>
<protein>
    <recommendedName>
        <fullName evidence="1">Minor capsid protein P8 central region domain-containing protein</fullName>
    </recommendedName>
</protein>